<feature type="domain" description="SRCR" evidence="9">
    <location>
        <begin position="33"/>
        <end position="136"/>
    </location>
</feature>
<feature type="signal peptide" evidence="8">
    <location>
        <begin position="1"/>
        <end position="25"/>
    </location>
</feature>
<dbReference type="Gene3D" id="3.10.250.10">
    <property type="entry name" value="SRCR-like domain"/>
    <property type="match status" value="3"/>
</dbReference>
<dbReference type="PANTHER" id="PTHR45817:SF8">
    <property type="entry name" value="LYSYL OXIDASE HOMOLOG 1"/>
    <property type="match status" value="1"/>
</dbReference>
<keyword evidence="11" id="KW-1185">Reference proteome</keyword>
<evidence type="ECO:0000259" key="9">
    <source>
        <dbReference type="PROSITE" id="PS50287"/>
    </source>
</evidence>
<keyword evidence="4" id="KW-0675">Receptor</keyword>
<dbReference type="PROSITE" id="PS50287">
    <property type="entry name" value="SRCR_2"/>
    <property type="match status" value="4"/>
</dbReference>
<evidence type="ECO:0000256" key="8">
    <source>
        <dbReference type="SAM" id="SignalP"/>
    </source>
</evidence>
<feature type="disulfide bond" evidence="6">
    <location>
        <begin position="373"/>
        <end position="383"/>
    </location>
</feature>
<evidence type="ECO:0000256" key="4">
    <source>
        <dbReference type="ARBA" id="ARBA00023170"/>
    </source>
</evidence>
<feature type="compositionally biased region" description="Polar residues" evidence="7">
    <location>
        <begin position="378"/>
        <end position="388"/>
    </location>
</feature>
<accession>A0AA35SQC2</accession>
<dbReference type="SMART" id="SM00202">
    <property type="entry name" value="SR"/>
    <property type="match status" value="3"/>
</dbReference>
<feature type="region of interest" description="Disordered" evidence="7">
    <location>
        <begin position="378"/>
        <end position="397"/>
    </location>
</feature>
<evidence type="ECO:0000256" key="5">
    <source>
        <dbReference type="ARBA" id="ARBA00023180"/>
    </source>
</evidence>
<evidence type="ECO:0000256" key="6">
    <source>
        <dbReference type="PROSITE-ProRule" id="PRU00196"/>
    </source>
</evidence>
<feature type="domain" description="SRCR" evidence="9">
    <location>
        <begin position="412"/>
        <end position="519"/>
    </location>
</feature>
<dbReference type="PANTHER" id="PTHR45817">
    <property type="entry name" value="LYSYL OXIDASE-LIKE-RELATED"/>
    <property type="match status" value="1"/>
</dbReference>
<dbReference type="EMBL" id="CASHTH010002723">
    <property type="protein sequence ID" value="CAI8034310.1"/>
    <property type="molecule type" value="Genomic_DNA"/>
</dbReference>
<comment type="caution">
    <text evidence="6">Lacks conserved residue(s) required for the propagation of feature annotation.</text>
</comment>
<dbReference type="FunFam" id="3.10.250.10:FF:000007">
    <property type="entry name" value="Soluble scavenger receptor cysteine-rich domain-containing protein SSC5D"/>
    <property type="match status" value="1"/>
</dbReference>
<feature type="disulfide bond" evidence="6">
    <location>
        <begin position="105"/>
        <end position="115"/>
    </location>
</feature>
<dbReference type="GO" id="GO:0005615">
    <property type="term" value="C:extracellular space"/>
    <property type="evidence" value="ECO:0007669"/>
    <property type="project" value="TreeGrafter"/>
</dbReference>
<protein>
    <submittedName>
        <fullName evidence="10">Lysyl oxidase homolog 2</fullName>
    </submittedName>
</protein>
<comment type="caution">
    <text evidence="10">The sequence shown here is derived from an EMBL/GenBank/DDBJ whole genome shotgun (WGS) entry which is preliminary data.</text>
</comment>
<evidence type="ECO:0000256" key="2">
    <source>
        <dbReference type="ARBA" id="ARBA00022737"/>
    </source>
</evidence>
<dbReference type="GO" id="GO:0005507">
    <property type="term" value="F:copper ion binding"/>
    <property type="evidence" value="ECO:0007669"/>
    <property type="project" value="InterPro"/>
</dbReference>
<dbReference type="GO" id="GO:0016020">
    <property type="term" value="C:membrane"/>
    <property type="evidence" value="ECO:0007669"/>
    <property type="project" value="InterPro"/>
</dbReference>
<dbReference type="InterPro" id="IPR036772">
    <property type="entry name" value="SRCR-like_dom_sf"/>
</dbReference>
<evidence type="ECO:0000313" key="11">
    <source>
        <dbReference type="Proteomes" id="UP001174909"/>
    </source>
</evidence>
<dbReference type="Proteomes" id="UP001174909">
    <property type="component" value="Unassembled WGS sequence"/>
</dbReference>
<evidence type="ECO:0000256" key="7">
    <source>
        <dbReference type="SAM" id="MobiDB-lite"/>
    </source>
</evidence>
<keyword evidence="2" id="KW-0677">Repeat</keyword>
<feature type="domain" description="SRCR" evidence="9">
    <location>
        <begin position="170"/>
        <end position="290"/>
    </location>
</feature>
<dbReference type="Pfam" id="PF00530">
    <property type="entry name" value="SRCR"/>
    <property type="match status" value="3"/>
</dbReference>
<feature type="compositionally biased region" description="Polar residues" evidence="7">
    <location>
        <begin position="421"/>
        <end position="435"/>
    </location>
</feature>
<evidence type="ECO:0000313" key="10">
    <source>
        <dbReference type="EMBL" id="CAI8034310.1"/>
    </source>
</evidence>
<feature type="region of interest" description="Disordered" evidence="7">
    <location>
        <begin position="413"/>
        <end position="435"/>
    </location>
</feature>
<dbReference type="InterPro" id="IPR001190">
    <property type="entry name" value="SRCR"/>
</dbReference>
<feature type="chain" id="PRO_5041405706" evidence="8">
    <location>
        <begin position="26"/>
        <end position="741"/>
    </location>
</feature>
<reference evidence="10" key="1">
    <citation type="submission" date="2023-03" db="EMBL/GenBank/DDBJ databases">
        <authorList>
            <person name="Steffen K."/>
            <person name="Cardenas P."/>
        </authorList>
    </citation>
    <scope>NUCLEOTIDE SEQUENCE</scope>
</reference>
<dbReference type="AlphaFoldDB" id="A0AA35SQC2"/>
<feature type="disulfide bond" evidence="6">
    <location>
        <begin position="488"/>
        <end position="498"/>
    </location>
</feature>
<feature type="disulfide bond" evidence="6">
    <location>
        <begin position="261"/>
        <end position="271"/>
    </location>
</feature>
<dbReference type="PRINTS" id="PR00074">
    <property type="entry name" value="LYSYLOXIDASE"/>
</dbReference>
<proteinExistence type="predicted"/>
<keyword evidence="1 8" id="KW-0732">Signal</keyword>
<dbReference type="Pfam" id="PF01186">
    <property type="entry name" value="Lysyl_oxidase"/>
    <property type="match status" value="1"/>
</dbReference>
<dbReference type="FunFam" id="3.10.250.10:FF:000001">
    <property type="entry name" value="Lysyl oxidase 4 isoform X1"/>
    <property type="match status" value="1"/>
</dbReference>
<dbReference type="PRINTS" id="PR00258">
    <property type="entry name" value="SPERACTRCPTR"/>
</dbReference>
<dbReference type="SUPFAM" id="SSF56487">
    <property type="entry name" value="SRCR-like"/>
    <property type="match status" value="4"/>
</dbReference>
<dbReference type="GO" id="GO:0004720">
    <property type="term" value="F:protein-lysine 6-oxidase activity"/>
    <property type="evidence" value="ECO:0007669"/>
    <property type="project" value="TreeGrafter"/>
</dbReference>
<evidence type="ECO:0000256" key="1">
    <source>
        <dbReference type="ARBA" id="ARBA00022729"/>
    </source>
</evidence>
<name>A0AA35SQC2_GEOBA</name>
<dbReference type="InterPro" id="IPR050912">
    <property type="entry name" value="LOX-like_protein"/>
</dbReference>
<evidence type="ECO:0000256" key="3">
    <source>
        <dbReference type="ARBA" id="ARBA00023157"/>
    </source>
</evidence>
<feature type="domain" description="SRCR" evidence="9">
    <location>
        <begin position="304"/>
        <end position="403"/>
    </location>
</feature>
<dbReference type="GO" id="GO:0030199">
    <property type="term" value="P:collagen fibril organization"/>
    <property type="evidence" value="ECO:0007669"/>
    <property type="project" value="TreeGrafter"/>
</dbReference>
<keyword evidence="5" id="KW-0325">Glycoprotein</keyword>
<dbReference type="InterPro" id="IPR001695">
    <property type="entry name" value="Lysyl_oxidase"/>
</dbReference>
<gene>
    <name evidence="10" type="ORF">GBAR_LOCUS19330</name>
</gene>
<sequence length="741" mass="79496">MAEFQRLVHSVLVAVWLCTATGAAGSPPAEGDLRLAHSNPNLRSCGRVEVFYNGSWGTVCDNSWHKRDADVICRQLGFVEGSRFRCHAACFGEGEGKVWMDALACPRGGDKVMLCDFKQWGEHDCTHANDVGVCCKGEQVILAPLAQTDETRVRISCPCAADGRCLSCPARLTPSRTEDCTEPSSAAVEGMVEVSFGEKWIPVSAGAWSPAAARVACGELGYPLALDTSVIFANDACTVEEGRRLKDSSSGASRVVTSVECNGDESMLTNCSLETGPGSSTFCAAKLVCGFLAPPDCPNSNQTYRLRSGALPWVGRLEVKIDGKWGTVSDNNFGMAEGNVACRAAGFGSAVAVQSGSQYGRGIGRVHHHNLRCIGNESSLSECSSTPASDDLDHSGDVGVRCHSPNPCSSILRLAPGGPDSESQGSRSGHPQLTGSQGPGLLCPGVLDVPSARVACASTSEMFLQSMTRVTAPSNDTTSVFYRGRIECGGGEADITECSVDVEAVAQCPHGLVQELTCTSCVPDLVPDLESFRSSLARYSSPLTSYFPAISHTPMTFLTCALEENCLSSSANTARSSDYRTLLKFESFTNNWGLCPFLPNLDRSDWIFHDCHRHYHSFEAFVDFNLVDPATGVKVADGHKASFCLEDTVCAEGHSPHYMCRPDSDQGISANCGDRYGRYLDCQWIDITGVPSGTYLVSQLLNPHQDSSESDFRNNEVTCEVELVVEDSTVDVIDCWQSDHT</sequence>
<organism evidence="10 11">
    <name type="scientific">Geodia barretti</name>
    <name type="common">Barrett's horny sponge</name>
    <dbReference type="NCBI Taxonomy" id="519541"/>
    <lineage>
        <taxon>Eukaryota</taxon>
        <taxon>Metazoa</taxon>
        <taxon>Porifera</taxon>
        <taxon>Demospongiae</taxon>
        <taxon>Heteroscleromorpha</taxon>
        <taxon>Tetractinellida</taxon>
        <taxon>Astrophorina</taxon>
        <taxon>Geodiidae</taxon>
        <taxon>Geodia</taxon>
    </lineage>
</organism>
<keyword evidence="3 6" id="KW-1015">Disulfide bond</keyword>